<feature type="region of interest" description="Disordered" evidence="6">
    <location>
        <begin position="369"/>
        <end position="391"/>
    </location>
</feature>
<feature type="compositionally biased region" description="Low complexity" evidence="6">
    <location>
        <begin position="83"/>
        <end position="110"/>
    </location>
</feature>
<protein>
    <recommendedName>
        <fullName evidence="5">Tol-Pal system protein TolB</fullName>
    </recommendedName>
</protein>
<evidence type="ECO:0000256" key="1">
    <source>
        <dbReference type="ARBA" id="ARBA00004418"/>
    </source>
</evidence>
<dbReference type="Pfam" id="PF07676">
    <property type="entry name" value="PD40"/>
    <property type="match status" value="3"/>
</dbReference>
<dbReference type="InterPro" id="IPR014167">
    <property type="entry name" value="Tol-Pal_TolB"/>
</dbReference>
<dbReference type="InterPro" id="IPR007195">
    <property type="entry name" value="TolB_N"/>
</dbReference>
<dbReference type="Gene3D" id="2.120.10.30">
    <property type="entry name" value="TolB, C-terminal domain"/>
    <property type="match status" value="1"/>
</dbReference>
<keyword evidence="4 5" id="KW-0574">Periplasm</keyword>
<organism evidence="8 9">
    <name type="scientific">Sphingomonas aurantiaca</name>
    <dbReference type="NCBI Taxonomy" id="185949"/>
    <lineage>
        <taxon>Bacteria</taxon>
        <taxon>Pseudomonadati</taxon>
        <taxon>Pseudomonadota</taxon>
        <taxon>Alphaproteobacteria</taxon>
        <taxon>Sphingomonadales</taxon>
        <taxon>Sphingomonadaceae</taxon>
        <taxon>Sphingomonas</taxon>
    </lineage>
</organism>
<keyword evidence="3 5" id="KW-0732">Signal</keyword>
<keyword evidence="5" id="KW-0131">Cell cycle</keyword>
<sequence length="528" mass="55676">MTRFDLGFRPSRTALPVEKPHPGEGRGPNGKADVMMRNAPSAASPNWAPAFAGVGAVLGRRKARSILASVGLLAFVSGSAASAQDAPAPAPQQAPADPAAPAPAGDQSGGLVVDVTGGISAPMPIAIPVMPTAAVVSTPAGSTDVLGRQLADIVTNDLRNSGLFTPLSPGQLRPITFPEVTAPGFDYWGSTGAQALVQGFIRANGDGNLTVGCYLYDVSSKAELTRTGFVVPPSDWRRAGHKCADMVYTRLTGEGAYFDSRVVYVSETGPKGRRIKRLAIMDQDGANHRFLTNGQSIVLTPRFAPNQQSIVYMSYLNNRPAIYVYDIGSGKQRLVVANANLTFAPRFSPDGRNILFSMAQGGNTDVYRVSSQGGTPQRLTNSPGIDTGGSYSPDGSKIVFESDRSGGQQIYVMNADGSNQQRISFGGGRYATPVWSPRGDLIAFTKLGGGFRIGIMSPSGGGEKLLTNDWQDEGPSWSPNGRVINFYRSGRGSGGKADLWSVDLTGVNERKIPTPLDGSDPAWGPLRP</sequence>
<evidence type="ECO:0000256" key="6">
    <source>
        <dbReference type="SAM" id="MobiDB-lite"/>
    </source>
</evidence>
<dbReference type="Pfam" id="PF04052">
    <property type="entry name" value="TolB_N"/>
    <property type="match status" value="1"/>
</dbReference>
<dbReference type="InterPro" id="IPR011659">
    <property type="entry name" value="WD40"/>
</dbReference>
<dbReference type="GO" id="GO:0051301">
    <property type="term" value="P:cell division"/>
    <property type="evidence" value="ECO:0007669"/>
    <property type="project" value="UniProtKB-UniRule"/>
</dbReference>
<dbReference type="HAMAP" id="MF_00671">
    <property type="entry name" value="TolB"/>
    <property type="match status" value="1"/>
</dbReference>
<comment type="function">
    <text evidence="5">Part of the Tol-Pal system, which plays a role in outer membrane invagination during cell division and is important for maintaining outer membrane integrity.</text>
</comment>
<dbReference type="GO" id="GO:0017038">
    <property type="term" value="P:protein import"/>
    <property type="evidence" value="ECO:0007669"/>
    <property type="project" value="InterPro"/>
</dbReference>
<dbReference type="SUPFAM" id="SSF52964">
    <property type="entry name" value="TolB, N-terminal domain"/>
    <property type="match status" value="1"/>
</dbReference>
<feature type="domain" description="TolB N-terminal" evidence="7">
    <location>
        <begin position="112"/>
        <end position="223"/>
    </location>
</feature>
<evidence type="ECO:0000259" key="7">
    <source>
        <dbReference type="Pfam" id="PF04052"/>
    </source>
</evidence>
<evidence type="ECO:0000256" key="2">
    <source>
        <dbReference type="ARBA" id="ARBA00009820"/>
    </source>
</evidence>
<dbReference type="PANTHER" id="PTHR36842:SF1">
    <property type="entry name" value="PROTEIN TOLB"/>
    <property type="match status" value="1"/>
</dbReference>
<comment type="similarity">
    <text evidence="2 5">Belongs to the TolB family.</text>
</comment>
<dbReference type="NCBIfam" id="TIGR02800">
    <property type="entry name" value="propeller_TolB"/>
    <property type="match status" value="1"/>
</dbReference>
<accession>A0A2T5GSB5</accession>
<feature type="region of interest" description="Disordered" evidence="6">
    <location>
        <begin position="1"/>
        <end position="36"/>
    </location>
</feature>
<dbReference type="PANTHER" id="PTHR36842">
    <property type="entry name" value="PROTEIN TOLB HOMOLOG"/>
    <property type="match status" value="1"/>
</dbReference>
<feature type="compositionally biased region" description="Polar residues" evidence="6">
    <location>
        <begin position="369"/>
        <end position="384"/>
    </location>
</feature>
<dbReference type="EMBL" id="QAOG01000001">
    <property type="protein sequence ID" value="PTQ62217.1"/>
    <property type="molecule type" value="Genomic_DNA"/>
</dbReference>
<gene>
    <name evidence="5" type="primary">tolB</name>
    <name evidence="8" type="ORF">C8J26_0494</name>
</gene>
<comment type="caution">
    <text evidence="8">The sequence shown here is derived from an EMBL/GenBank/DDBJ whole genome shotgun (WGS) entry which is preliminary data.</text>
</comment>
<evidence type="ECO:0000256" key="5">
    <source>
        <dbReference type="HAMAP-Rule" id="MF_00671"/>
    </source>
</evidence>
<evidence type="ECO:0000313" key="9">
    <source>
        <dbReference type="Proteomes" id="UP000244189"/>
    </source>
</evidence>
<dbReference type="AlphaFoldDB" id="A0A2T5GSB5"/>
<dbReference type="SUPFAM" id="SSF69304">
    <property type="entry name" value="Tricorn protease N-terminal domain"/>
    <property type="match status" value="1"/>
</dbReference>
<keyword evidence="5" id="KW-0132">Cell division</keyword>
<dbReference type="InterPro" id="IPR011042">
    <property type="entry name" value="6-blade_b-propeller_TolB-like"/>
</dbReference>
<comment type="subcellular location">
    <subcellularLocation>
        <location evidence="1 5">Periplasm</location>
    </subcellularLocation>
</comment>
<comment type="subunit">
    <text evidence="5">The Tol-Pal system is composed of five core proteins: the inner membrane proteins TolA, TolQ and TolR, the periplasmic protein TolB and the outer membrane protein Pal. They form a network linking the inner and outer membranes and the peptidoglycan layer.</text>
</comment>
<dbReference type="Proteomes" id="UP000244189">
    <property type="component" value="Unassembled WGS sequence"/>
</dbReference>
<feature type="region of interest" description="Disordered" evidence="6">
    <location>
        <begin position="83"/>
        <end position="111"/>
    </location>
</feature>
<name>A0A2T5GSB5_9SPHN</name>
<reference evidence="8 9" key="1">
    <citation type="submission" date="2018-04" db="EMBL/GenBank/DDBJ databases">
        <title>Genomic Encyclopedia of Type Strains, Phase III (KMG-III): the genomes of soil and plant-associated and newly described type strains.</title>
        <authorList>
            <person name="Whitman W."/>
        </authorList>
    </citation>
    <scope>NUCLEOTIDE SEQUENCE [LARGE SCALE GENOMIC DNA]</scope>
    <source>
        <strain evidence="8 9">MA101b</strain>
    </source>
</reference>
<dbReference type="GO" id="GO:0042597">
    <property type="term" value="C:periplasmic space"/>
    <property type="evidence" value="ECO:0007669"/>
    <property type="project" value="UniProtKB-SubCell"/>
</dbReference>
<evidence type="ECO:0000256" key="4">
    <source>
        <dbReference type="ARBA" id="ARBA00022764"/>
    </source>
</evidence>
<evidence type="ECO:0000256" key="3">
    <source>
        <dbReference type="ARBA" id="ARBA00022729"/>
    </source>
</evidence>
<dbReference type="Gene3D" id="3.40.50.10070">
    <property type="entry name" value="TolB, N-terminal domain"/>
    <property type="match status" value="1"/>
</dbReference>
<proteinExistence type="inferred from homology"/>
<keyword evidence="9" id="KW-1185">Reference proteome</keyword>
<evidence type="ECO:0000313" key="8">
    <source>
        <dbReference type="EMBL" id="PTQ62217.1"/>
    </source>
</evidence>